<evidence type="ECO:0000313" key="2">
    <source>
        <dbReference type="Proteomes" id="UP000054843"/>
    </source>
</evidence>
<dbReference type="STRING" id="268474.A0A0V1N1R3"/>
<gene>
    <name evidence="1" type="primary">EAPP</name>
    <name evidence="1" type="ORF">T10_3636</name>
</gene>
<dbReference type="Pfam" id="PF10238">
    <property type="entry name" value="Eapp_C"/>
    <property type="match status" value="1"/>
</dbReference>
<name>A0A0V1N1R3_9BILA</name>
<sequence>LTPSFDLMERFAPLERDVYFNEDYSDDEKCSDNENDDNELCKSTEKSATFRRSQMNAEFELEMKSELDKVFIEQSVLSSFTSIESKGVQNENRSAVKGNSVVDDFVDPALGLNDKFTASDEEFIDENDMEMKCNDELFYNPKDDEDNQNWINTHRRNYQPQMTSHLPLPKSDAVLNCPACMSLLCLDCQRHVKYSAQYRAMFVQNCDIGWDEILRIPEVKTRKSRGKKEKGEQRNAVSTVTSTSDDSCFEDTFHPVFCSVCRTEVGVIDRDEVYHFFNVLSSYS</sequence>
<organism evidence="1 2">
    <name type="scientific">Trichinella papuae</name>
    <dbReference type="NCBI Taxonomy" id="268474"/>
    <lineage>
        <taxon>Eukaryota</taxon>
        <taxon>Metazoa</taxon>
        <taxon>Ecdysozoa</taxon>
        <taxon>Nematoda</taxon>
        <taxon>Enoplea</taxon>
        <taxon>Dorylaimia</taxon>
        <taxon>Trichinellida</taxon>
        <taxon>Trichinellidae</taxon>
        <taxon>Trichinella</taxon>
    </lineage>
</organism>
<dbReference type="PANTHER" id="PTHR15967">
    <property type="entry name" value="E2F-ASSOCIATED PHOSPHOPROTEIN"/>
    <property type="match status" value="1"/>
</dbReference>
<dbReference type="EMBL" id="JYDO01000016">
    <property type="protein sequence ID" value="KRZ77940.1"/>
    <property type="molecule type" value="Genomic_DNA"/>
</dbReference>
<dbReference type="Proteomes" id="UP000054843">
    <property type="component" value="Unassembled WGS sequence"/>
</dbReference>
<dbReference type="OrthoDB" id="122464at2759"/>
<evidence type="ECO:0000313" key="1">
    <source>
        <dbReference type="EMBL" id="KRZ77940.1"/>
    </source>
</evidence>
<dbReference type="InterPro" id="IPR019370">
    <property type="entry name" value="E2F-assoc_phosphoprotein"/>
</dbReference>
<accession>A0A0V1N1R3</accession>
<proteinExistence type="predicted"/>
<comment type="caution">
    <text evidence="1">The sequence shown here is derived from an EMBL/GenBank/DDBJ whole genome shotgun (WGS) entry which is preliminary data.</text>
</comment>
<reference evidence="1 2" key="1">
    <citation type="submission" date="2015-01" db="EMBL/GenBank/DDBJ databases">
        <title>Evolution of Trichinella species and genotypes.</title>
        <authorList>
            <person name="Korhonen P.K."/>
            <person name="Edoardo P."/>
            <person name="Giuseppe L.R."/>
            <person name="Gasser R.B."/>
        </authorList>
    </citation>
    <scope>NUCLEOTIDE SEQUENCE [LARGE SCALE GENOMIC DNA]</scope>
    <source>
        <strain evidence="1">ISS1980</strain>
    </source>
</reference>
<dbReference type="AlphaFoldDB" id="A0A0V1N1R3"/>
<dbReference type="GO" id="GO:0005634">
    <property type="term" value="C:nucleus"/>
    <property type="evidence" value="ECO:0007669"/>
    <property type="project" value="TreeGrafter"/>
</dbReference>
<keyword evidence="2" id="KW-1185">Reference proteome</keyword>
<protein>
    <submittedName>
        <fullName evidence="1">E2F-associated phosphoprotein</fullName>
    </submittedName>
</protein>
<dbReference type="PANTHER" id="PTHR15967:SF0">
    <property type="entry name" value="E2F-ASSOCIATED PHOSPHOPROTEIN"/>
    <property type="match status" value="1"/>
</dbReference>
<feature type="non-terminal residue" evidence="1">
    <location>
        <position position="1"/>
    </location>
</feature>